<evidence type="ECO:0000313" key="1">
    <source>
        <dbReference type="EMBL" id="QDT12728.1"/>
    </source>
</evidence>
<organism evidence="1 2">
    <name type="scientific">Stieleria marina</name>
    <dbReference type="NCBI Taxonomy" id="1930275"/>
    <lineage>
        <taxon>Bacteria</taxon>
        <taxon>Pseudomonadati</taxon>
        <taxon>Planctomycetota</taxon>
        <taxon>Planctomycetia</taxon>
        <taxon>Pirellulales</taxon>
        <taxon>Pirellulaceae</taxon>
        <taxon>Stieleria</taxon>
    </lineage>
</organism>
<evidence type="ECO:0008006" key="3">
    <source>
        <dbReference type="Google" id="ProtNLM"/>
    </source>
</evidence>
<sequence>MKAIADQSLSQDELAATVETFSDKVNNGGPSIDTAGNIYIYSTNVESHSVGFVSAGEKVYLLLASDNRMLRPDGISYNHDGYMCVSAAQVHLGAPFNGGTDKTSKPLFIFRFKPKAPGIIGR</sequence>
<dbReference type="EMBL" id="CP036526">
    <property type="protein sequence ID" value="QDT12728.1"/>
    <property type="molecule type" value="Genomic_DNA"/>
</dbReference>
<dbReference type="OrthoDB" id="9797664at2"/>
<gene>
    <name evidence="1" type="ORF">K239x_47400</name>
</gene>
<protein>
    <recommendedName>
        <fullName evidence="3">SMP-30/Gluconolaconase/LRE-like region</fullName>
    </recommendedName>
</protein>
<dbReference type="Proteomes" id="UP000319817">
    <property type="component" value="Chromosome"/>
</dbReference>
<accession>A0A517P025</accession>
<name>A0A517P025_9BACT</name>
<evidence type="ECO:0000313" key="2">
    <source>
        <dbReference type="Proteomes" id="UP000319817"/>
    </source>
</evidence>
<dbReference type="InterPro" id="IPR011042">
    <property type="entry name" value="6-blade_b-propeller_TolB-like"/>
</dbReference>
<dbReference type="AlphaFoldDB" id="A0A517P025"/>
<proteinExistence type="predicted"/>
<dbReference type="Gene3D" id="2.120.10.30">
    <property type="entry name" value="TolB, C-terminal domain"/>
    <property type="match status" value="1"/>
</dbReference>
<keyword evidence="2" id="KW-1185">Reference proteome</keyword>
<dbReference type="RefSeq" id="WP_145420577.1">
    <property type="nucleotide sequence ID" value="NZ_CP036526.1"/>
</dbReference>
<reference evidence="1 2" key="1">
    <citation type="submission" date="2019-02" db="EMBL/GenBank/DDBJ databases">
        <title>Deep-cultivation of Planctomycetes and their phenomic and genomic characterization uncovers novel biology.</title>
        <authorList>
            <person name="Wiegand S."/>
            <person name="Jogler M."/>
            <person name="Boedeker C."/>
            <person name="Pinto D."/>
            <person name="Vollmers J."/>
            <person name="Rivas-Marin E."/>
            <person name="Kohn T."/>
            <person name="Peeters S.H."/>
            <person name="Heuer A."/>
            <person name="Rast P."/>
            <person name="Oberbeckmann S."/>
            <person name="Bunk B."/>
            <person name="Jeske O."/>
            <person name="Meyerdierks A."/>
            <person name="Storesund J.E."/>
            <person name="Kallscheuer N."/>
            <person name="Luecker S."/>
            <person name="Lage O.M."/>
            <person name="Pohl T."/>
            <person name="Merkel B.J."/>
            <person name="Hornburger P."/>
            <person name="Mueller R.-W."/>
            <person name="Bruemmer F."/>
            <person name="Labrenz M."/>
            <person name="Spormann A.M."/>
            <person name="Op den Camp H."/>
            <person name="Overmann J."/>
            <person name="Amann R."/>
            <person name="Jetten M.S.M."/>
            <person name="Mascher T."/>
            <person name="Medema M.H."/>
            <person name="Devos D.P."/>
            <person name="Kaster A.-K."/>
            <person name="Ovreas L."/>
            <person name="Rohde M."/>
            <person name="Galperin M.Y."/>
            <person name="Jogler C."/>
        </authorList>
    </citation>
    <scope>NUCLEOTIDE SEQUENCE [LARGE SCALE GENOMIC DNA]</scope>
    <source>
        <strain evidence="1 2">K23_9</strain>
    </source>
</reference>